<feature type="region of interest" description="Disordered" evidence="2">
    <location>
        <begin position="176"/>
        <end position="216"/>
    </location>
</feature>
<dbReference type="PANTHER" id="PTHR46713:SF1">
    <property type="entry name" value="F13M7.16 PROTEIN"/>
    <property type="match status" value="1"/>
</dbReference>
<feature type="compositionally biased region" description="Low complexity" evidence="2">
    <location>
        <begin position="176"/>
        <end position="199"/>
    </location>
</feature>
<reference evidence="5 6" key="1">
    <citation type="journal article" date="2010" name="Nature">
        <title>The Ectocarpus genome and the independent evolution of multicellularity in brown algae.</title>
        <authorList>
            <person name="Cock J.M."/>
            <person name="Sterck L."/>
            <person name="Rouze P."/>
            <person name="Scornet D."/>
            <person name="Allen A.E."/>
            <person name="Amoutzias G."/>
            <person name="Anthouard V."/>
            <person name="Artiguenave F."/>
            <person name="Aury J.M."/>
            <person name="Badger J.H."/>
            <person name="Beszteri B."/>
            <person name="Billiau K."/>
            <person name="Bonnet E."/>
            <person name="Bothwell J.H."/>
            <person name="Bowler C."/>
            <person name="Boyen C."/>
            <person name="Brownlee C."/>
            <person name="Carrano C.J."/>
            <person name="Charrier B."/>
            <person name="Cho G.Y."/>
            <person name="Coelho S.M."/>
            <person name="Collen J."/>
            <person name="Corre E."/>
            <person name="Da Silva C."/>
            <person name="Delage L."/>
            <person name="Delaroque N."/>
            <person name="Dittami S.M."/>
            <person name="Doulbeau S."/>
            <person name="Elias M."/>
            <person name="Farnham G."/>
            <person name="Gachon C.M."/>
            <person name="Gschloessl B."/>
            <person name="Heesch S."/>
            <person name="Jabbari K."/>
            <person name="Jubin C."/>
            <person name="Kawai H."/>
            <person name="Kimura K."/>
            <person name="Kloareg B."/>
            <person name="Kupper F.C."/>
            <person name="Lang D."/>
            <person name="Le Bail A."/>
            <person name="Leblanc C."/>
            <person name="Lerouge P."/>
            <person name="Lohr M."/>
            <person name="Lopez P.J."/>
            <person name="Martens C."/>
            <person name="Maumus F."/>
            <person name="Michel G."/>
            <person name="Miranda-Saavedra D."/>
            <person name="Morales J."/>
            <person name="Moreau H."/>
            <person name="Motomura T."/>
            <person name="Nagasato C."/>
            <person name="Napoli C.A."/>
            <person name="Nelson D.R."/>
            <person name="Nyvall-Collen P."/>
            <person name="Peters A.F."/>
            <person name="Pommier C."/>
            <person name="Potin P."/>
            <person name="Poulain J."/>
            <person name="Quesneville H."/>
            <person name="Read B."/>
            <person name="Rensing S.A."/>
            <person name="Ritter A."/>
            <person name="Rousvoal S."/>
            <person name="Samanta M."/>
            <person name="Samson G."/>
            <person name="Schroeder D.C."/>
            <person name="Segurens B."/>
            <person name="Strittmatter M."/>
            <person name="Tonon T."/>
            <person name="Tregear J.W."/>
            <person name="Valentin K."/>
            <person name="von Dassow P."/>
            <person name="Yamagishi T."/>
            <person name="Van de Peer Y."/>
            <person name="Wincker P."/>
        </authorList>
    </citation>
    <scope>NUCLEOTIDE SEQUENCE [LARGE SCALE GENOMIC DNA]</scope>
    <source>
        <strain evidence="6">Ec32 / CCAP1310/4</strain>
    </source>
</reference>
<dbReference type="SMART" id="SM00580">
    <property type="entry name" value="PUG"/>
    <property type="match status" value="1"/>
</dbReference>
<feature type="compositionally biased region" description="Gly residues" evidence="2">
    <location>
        <begin position="203"/>
        <end position="212"/>
    </location>
</feature>
<organism evidence="5 6">
    <name type="scientific">Ectocarpus siliculosus</name>
    <name type="common">Brown alga</name>
    <name type="synonym">Conferva siliculosa</name>
    <dbReference type="NCBI Taxonomy" id="2880"/>
    <lineage>
        <taxon>Eukaryota</taxon>
        <taxon>Sar</taxon>
        <taxon>Stramenopiles</taxon>
        <taxon>Ochrophyta</taxon>
        <taxon>PX clade</taxon>
        <taxon>Phaeophyceae</taxon>
        <taxon>Ectocarpales</taxon>
        <taxon>Ectocarpaceae</taxon>
        <taxon>Ectocarpus</taxon>
    </lineage>
</organism>
<dbReference type="InterPro" id="IPR015940">
    <property type="entry name" value="UBA"/>
</dbReference>
<proteinExistence type="predicted"/>
<evidence type="ECO:0000256" key="1">
    <source>
        <dbReference type="SAM" id="Coils"/>
    </source>
</evidence>
<gene>
    <name evidence="5" type="ORF">Esi_0071_0018</name>
</gene>
<dbReference type="PANTHER" id="PTHR46713">
    <property type="entry name" value="F13M7.16 PROTEIN"/>
    <property type="match status" value="1"/>
</dbReference>
<name>D7G613_ECTSI</name>
<dbReference type="CDD" id="cd09212">
    <property type="entry name" value="PUB"/>
    <property type="match status" value="1"/>
</dbReference>
<dbReference type="STRING" id="2880.D7G613"/>
<feature type="compositionally biased region" description="Basic and acidic residues" evidence="2">
    <location>
        <begin position="375"/>
        <end position="385"/>
    </location>
</feature>
<dbReference type="InterPro" id="IPR017937">
    <property type="entry name" value="Thioredoxin_CS"/>
</dbReference>
<dbReference type="PRINTS" id="PR00421">
    <property type="entry name" value="THIOREDOXIN"/>
</dbReference>
<dbReference type="eggNOG" id="KOG0908">
    <property type="taxonomic scope" value="Eukaryota"/>
</dbReference>
<keyword evidence="6" id="KW-1185">Reference proteome</keyword>
<dbReference type="InParanoid" id="D7G613"/>
<sequence length="594" mass="62559">MVQEVAGESEFRRLTGQKGKLVVVDFTASWCGPCKRVAPQYEQLASQHPDVLFLKVVEDSNKELIQSLSIRAFPTFRFYLEGNQVDETRGANIQEVASKVVQHKAKVVQAFAGEGMSLGGGSGGGAADAGAASLTPEEAAAEARARRLARFGAMESTGEGAKPDPEVAKRNAKILASAGPDDSPPVAAASSSSAMDVDPPAVPGGGALGGGSKPRRAADPALVGQLTEMGFAEVRAKKALMFGNGNDLENAVNWIMEHQEDAGIDDPIPEGDQPPAAGGPMDVDNGTSAAGGVAQSLKCDDCNVTLKDMAAAELHASKTSHDNFSESTEEVKALTPEEKEAKLARMKAIIAERRAARGEEEKVDHVKREKARRTMGKEAAKTKEEMQAIARKNEIARIRKEKQAFDQERARLKAEIAKDKAERKARGGKLSTKLGVDGYKPAAAQGVYGGPSAAGGAGAGGAAPADAAGPSEEEQPAVKAEKSEEKMEKAVDMLARQTVAGLGGTAMKTCLAYIKNALTKPEEEKFRSINLDNNAFKNRVATCIGGVALLKAVGFAKEESRLFMSMEARDEGLLANAKEKLEDAIASYVPTKAS</sequence>
<dbReference type="Pfam" id="PF22562">
    <property type="entry name" value="UBA_7"/>
    <property type="match status" value="1"/>
</dbReference>
<evidence type="ECO:0000256" key="2">
    <source>
        <dbReference type="SAM" id="MobiDB-lite"/>
    </source>
</evidence>
<dbReference type="Gene3D" id="3.40.30.10">
    <property type="entry name" value="Glutaredoxin"/>
    <property type="match status" value="1"/>
</dbReference>
<dbReference type="InterPro" id="IPR018997">
    <property type="entry name" value="PUB_domain"/>
</dbReference>
<dbReference type="EMBL" id="FN649760">
    <property type="protein sequence ID" value="CBJ27422.1"/>
    <property type="molecule type" value="Genomic_DNA"/>
</dbReference>
<feature type="region of interest" description="Disordered" evidence="2">
    <location>
        <begin position="360"/>
        <end position="385"/>
    </location>
</feature>
<dbReference type="CDD" id="cd02947">
    <property type="entry name" value="TRX_family"/>
    <property type="match status" value="1"/>
</dbReference>
<protein>
    <submittedName>
        <fullName evidence="5">PUB domain, zinc finger protein Thioredoxin</fullName>
    </submittedName>
</protein>
<feature type="region of interest" description="Disordered" evidence="2">
    <location>
        <begin position="453"/>
        <end position="485"/>
    </location>
</feature>
<dbReference type="AlphaFoldDB" id="D7G613"/>
<dbReference type="SUPFAM" id="SSF143503">
    <property type="entry name" value="PUG domain-like"/>
    <property type="match status" value="1"/>
</dbReference>
<evidence type="ECO:0000259" key="4">
    <source>
        <dbReference type="PROSITE" id="PS51352"/>
    </source>
</evidence>
<evidence type="ECO:0000259" key="3">
    <source>
        <dbReference type="PROSITE" id="PS50030"/>
    </source>
</evidence>
<dbReference type="SUPFAM" id="SSF52833">
    <property type="entry name" value="Thioredoxin-like"/>
    <property type="match status" value="1"/>
</dbReference>
<feature type="domain" description="UBA" evidence="3">
    <location>
        <begin position="217"/>
        <end position="258"/>
    </location>
</feature>
<dbReference type="InterPro" id="IPR013766">
    <property type="entry name" value="Thioredoxin_domain"/>
</dbReference>
<dbReference type="InterPro" id="IPR036339">
    <property type="entry name" value="PUB-like_dom_sf"/>
</dbReference>
<dbReference type="Pfam" id="PF09409">
    <property type="entry name" value="PUB"/>
    <property type="match status" value="1"/>
</dbReference>
<feature type="domain" description="Thioredoxin" evidence="4">
    <location>
        <begin position="1"/>
        <end position="106"/>
    </location>
</feature>
<dbReference type="Gene3D" id="1.20.58.2190">
    <property type="match status" value="1"/>
</dbReference>
<accession>D7G613</accession>
<dbReference type="InterPro" id="IPR036249">
    <property type="entry name" value="Thioredoxin-like_sf"/>
</dbReference>
<evidence type="ECO:0000313" key="5">
    <source>
        <dbReference type="EMBL" id="CBJ27422.1"/>
    </source>
</evidence>
<evidence type="ECO:0000313" key="6">
    <source>
        <dbReference type="Proteomes" id="UP000002630"/>
    </source>
</evidence>
<dbReference type="Gene3D" id="1.10.8.10">
    <property type="entry name" value="DNA helicase RuvA subunit, C-terminal domain"/>
    <property type="match status" value="1"/>
</dbReference>
<dbReference type="Pfam" id="PF00085">
    <property type="entry name" value="Thioredoxin"/>
    <property type="match status" value="1"/>
</dbReference>
<dbReference type="eggNOG" id="KOG2689">
    <property type="taxonomic scope" value="Eukaryota"/>
</dbReference>
<dbReference type="SUPFAM" id="SSF46934">
    <property type="entry name" value="UBA-like"/>
    <property type="match status" value="1"/>
</dbReference>
<feature type="coiled-coil region" evidence="1">
    <location>
        <begin position="395"/>
        <end position="422"/>
    </location>
</feature>
<dbReference type="PROSITE" id="PS00194">
    <property type="entry name" value="THIOREDOXIN_1"/>
    <property type="match status" value="1"/>
</dbReference>
<dbReference type="OrthoDB" id="2121326at2759"/>
<dbReference type="InterPro" id="IPR009060">
    <property type="entry name" value="UBA-like_sf"/>
</dbReference>
<keyword evidence="1" id="KW-0175">Coiled coil</keyword>
<dbReference type="PROSITE" id="PS50030">
    <property type="entry name" value="UBA"/>
    <property type="match status" value="1"/>
</dbReference>
<dbReference type="Proteomes" id="UP000002630">
    <property type="component" value="Unassembled WGS sequence"/>
</dbReference>
<dbReference type="PROSITE" id="PS51352">
    <property type="entry name" value="THIOREDOXIN_2"/>
    <property type="match status" value="1"/>
</dbReference>
<dbReference type="SMART" id="SM00165">
    <property type="entry name" value="UBA"/>
    <property type="match status" value="1"/>
</dbReference>